<dbReference type="EMBL" id="JAPEUX010000001">
    <property type="protein sequence ID" value="KAJ4360362.1"/>
    <property type="molecule type" value="Genomic_DNA"/>
</dbReference>
<evidence type="ECO:0000256" key="8">
    <source>
        <dbReference type="SAM" id="SignalP"/>
    </source>
</evidence>
<dbReference type="InterPro" id="IPR037045">
    <property type="entry name" value="S8pro/Inhibitor_I9_sf"/>
</dbReference>
<dbReference type="InterPro" id="IPR036852">
    <property type="entry name" value="Peptidase_S8/S53_dom_sf"/>
</dbReference>
<dbReference type="GeneID" id="80904454"/>
<evidence type="ECO:0000259" key="10">
    <source>
        <dbReference type="Pfam" id="PF05922"/>
    </source>
</evidence>
<keyword evidence="2 6" id="KW-0645">Protease</keyword>
<dbReference type="GO" id="GO:0004252">
    <property type="term" value="F:serine-type endopeptidase activity"/>
    <property type="evidence" value="ECO:0007669"/>
    <property type="project" value="UniProtKB-UniRule"/>
</dbReference>
<evidence type="ECO:0000256" key="6">
    <source>
        <dbReference type="PROSITE-ProRule" id="PRU01240"/>
    </source>
</evidence>
<dbReference type="InterPro" id="IPR000209">
    <property type="entry name" value="Peptidase_S8/S53_dom"/>
</dbReference>
<evidence type="ECO:0000256" key="4">
    <source>
        <dbReference type="ARBA" id="ARBA00022801"/>
    </source>
</evidence>
<dbReference type="InterPro" id="IPR023828">
    <property type="entry name" value="Peptidase_S8_Ser-AS"/>
</dbReference>
<dbReference type="SUPFAM" id="SSF52743">
    <property type="entry name" value="Subtilisin-like"/>
    <property type="match status" value="1"/>
</dbReference>
<dbReference type="PROSITE" id="PS00138">
    <property type="entry name" value="SUBTILASE_SER"/>
    <property type="match status" value="1"/>
</dbReference>
<evidence type="ECO:0000313" key="12">
    <source>
        <dbReference type="Proteomes" id="UP001140513"/>
    </source>
</evidence>
<keyword evidence="3 8" id="KW-0732">Signal</keyword>
<dbReference type="InterPro" id="IPR034193">
    <property type="entry name" value="PCSK9_ProteinaseK-like"/>
</dbReference>
<name>A0A9W9CG75_9PLEO</name>
<evidence type="ECO:0000256" key="7">
    <source>
        <dbReference type="RuleBase" id="RU003355"/>
    </source>
</evidence>
<feature type="active site" description="Charge relay system" evidence="6">
    <location>
        <position position="353"/>
    </location>
</feature>
<feature type="domain" description="Inhibitor I9" evidence="10">
    <location>
        <begin position="33"/>
        <end position="108"/>
    </location>
</feature>
<accession>A0A9W9CG75</accession>
<sequence>MLNISRLAFLFGAVLPTALAAPVTKQSDVIEGKYIITLKPEAEVQIQVNWVNDVHKRSFAKRDTAGVEHTYDIKTFKGYAGEFDENTLAEIKANPNVAAIEPDHLVHLPFKVEQVFDKRALTTQTGATWGLGAISHNTGSSTSYIYDSTAGQNTYAYVIDSGIITSHTQFGGRASLGYNAVSGVQHTDTLGHGTHVAGTIGGSTYGVAKKTNLISVKVFDGRTGSQSTILAGFDWAVNDIVSKGRTSKSVINMSLGGQASTAWTSAISASYQQGVLSVVAAGNGDEDGNPLPVSGQSPANAPNAITVSAADSSFRVASFANYGAGVDVFAPGVSVLSSYIGGNSATASLSGTSMATPHTVGLALYLIALEGLSTPAAVTNRIKALAVTGKVTGSLNGSPNVFIYNGNGA</sequence>
<dbReference type="FunFam" id="3.40.50.200:FF:000014">
    <property type="entry name" value="Proteinase K"/>
    <property type="match status" value="1"/>
</dbReference>
<evidence type="ECO:0000259" key="9">
    <source>
        <dbReference type="Pfam" id="PF00082"/>
    </source>
</evidence>
<dbReference type="SUPFAM" id="SSF54897">
    <property type="entry name" value="Protease propeptides/inhibitors"/>
    <property type="match status" value="1"/>
</dbReference>
<evidence type="ECO:0000256" key="1">
    <source>
        <dbReference type="ARBA" id="ARBA00011073"/>
    </source>
</evidence>
<dbReference type="EC" id="3.4.21.63" evidence="11"/>
<feature type="active site" description="Charge relay system" evidence="6">
    <location>
        <position position="160"/>
    </location>
</feature>
<dbReference type="CDD" id="cd04077">
    <property type="entry name" value="Peptidases_S8_PCSK9_ProteinaseK_like"/>
    <property type="match status" value="1"/>
</dbReference>
<dbReference type="PROSITE" id="PS00136">
    <property type="entry name" value="SUBTILASE_ASP"/>
    <property type="match status" value="1"/>
</dbReference>
<gene>
    <name evidence="11" type="primary">PRB1_1</name>
    <name evidence="11" type="ORF">N0V89_000924</name>
</gene>
<dbReference type="PRINTS" id="PR00723">
    <property type="entry name" value="SUBTILISIN"/>
</dbReference>
<reference evidence="11" key="1">
    <citation type="submission" date="2022-10" db="EMBL/GenBank/DDBJ databases">
        <title>Tapping the CABI collections for fungal endophytes: first genome assemblies for Collariella, Neodidymelliopsis, Ascochyta clinopodiicola, Didymella pomorum, Didymosphaeria variabile, Neocosmospora piperis and Neocucurbitaria cava.</title>
        <authorList>
            <person name="Hill R."/>
        </authorList>
    </citation>
    <scope>NUCLEOTIDE SEQUENCE</scope>
    <source>
        <strain evidence="11">IMI 356815</strain>
    </source>
</reference>
<dbReference type="InterPro" id="IPR050131">
    <property type="entry name" value="Peptidase_S8_subtilisin-like"/>
</dbReference>
<comment type="caution">
    <text evidence="11">The sequence shown here is derived from an EMBL/GenBank/DDBJ whole genome shotgun (WGS) entry which is preliminary data.</text>
</comment>
<dbReference type="PROSITE" id="PS00137">
    <property type="entry name" value="SUBTILASE_HIS"/>
    <property type="match status" value="1"/>
</dbReference>
<dbReference type="PROSITE" id="PS51892">
    <property type="entry name" value="SUBTILASE"/>
    <property type="match status" value="1"/>
</dbReference>
<dbReference type="InterPro" id="IPR010259">
    <property type="entry name" value="S8pro/Inhibitor_I9"/>
</dbReference>
<feature type="chain" id="PRO_5040899029" evidence="8">
    <location>
        <begin position="21"/>
        <end position="409"/>
    </location>
</feature>
<dbReference type="Gene3D" id="3.40.50.200">
    <property type="entry name" value="Peptidase S8/S53 domain"/>
    <property type="match status" value="1"/>
</dbReference>
<evidence type="ECO:0000313" key="11">
    <source>
        <dbReference type="EMBL" id="KAJ4360362.1"/>
    </source>
</evidence>
<dbReference type="Pfam" id="PF05922">
    <property type="entry name" value="Inhibitor_I9"/>
    <property type="match status" value="1"/>
</dbReference>
<dbReference type="GO" id="GO:0005576">
    <property type="term" value="C:extracellular region"/>
    <property type="evidence" value="ECO:0007669"/>
    <property type="project" value="UniProtKB-ARBA"/>
</dbReference>
<keyword evidence="5 6" id="KW-0720">Serine protease</keyword>
<protein>
    <submittedName>
        <fullName evidence="11">Proteinase B</fullName>
        <ecNumber evidence="11">3.4.21.63</ecNumber>
    </submittedName>
</protein>
<keyword evidence="12" id="KW-1185">Reference proteome</keyword>
<dbReference type="Pfam" id="PF00082">
    <property type="entry name" value="Peptidase_S8"/>
    <property type="match status" value="1"/>
</dbReference>
<dbReference type="OrthoDB" id="206201at2759"/>
<evidence type="ECO:0000256" key="5">
    <source>
        <dbReference type="ARBA" id="ARBA00022825"/>
    </source>
</evidence>
<evidence type="ECO:0000256" key="3">
    <source>
        <dbReference type="ARBA" id="ARBA00022729"/>
    </source>
</evidence>
<dbReference type="InterPro" id="IPR023827">
    <property type="entry name" value="Peptidase_S8_Asp-AS"/>
</dbReference>
<dbReference type="InterPro" id="IPR022398">
    <property type="entry name" value="Peptidase_S8_His-AS"/>
</dbReference>
<dbReference type="InterPro" id="IPR015500">
    <property type="entry name" value="Peptidase_S8_subtilisin-rel"/>
</dbReference>
<dbReference type="PANTHER" id="PTHR43806">
    <property type="entry name" value="PEPTIDASE S8"/>
    <property type="match status" value="1"/>
</dbReference>
<organism evidence="11 12">
    <name type="scientific">Didymosphaeria variabile</name>
    <dbReference type="NCBI Taxonomy" id="1932322"/>
    <lineage>
        <taxon>Eukaryota</taxon>
        <taxon>Fungi</taxon>
        <taxon>Dikarya</taxon>
        <taxon>Ascomycota</taxon>
        <taxon>Pezizomycotina</taxon>
        <taxon>Dothideomycetes</taxon>
        <taxon>Pleosporomycetidae</taxon>
        <taxon>Pleosporales</taxon>
        <taxon>Massarineae</taxon>
        <taxon>Didymosphaeriaceae</taxon>
        <taxon>Didymosphaeria</taxon>
    </lineage>
</organism>
<proteinExistence type="inferred from homology"/>
<dbReference type="AlphaFoldDB" id="A0A9W9CG75"/>
<dbReference type="GO" id="GO:0006508">
    <property type="term" value="P:proteolysis"/>
    <property type="evidence" value="ECO:0007669"/>
    <property type="project" value="UniProtKB-KW"/>
</dbReference>
<feature type="domain" description="Peptidase S8/S53" evidence="9">
    <location>
        <begin position="157"/>
        <end position="386"/>
    </location>
</feature>
<comment type="similarity">
    <text evidence="1 6 7">Belongs to the peptidase S8 family.</text>
</comment>
<dbReference type="RefSeq" id="XP_056076564.1">
    <property type="nucleotide sequence ID" value="XM_056209742.1"/>
</dbReference>
<feature type="active site" description="Charge relay system" evidence="6">
    <location>
        <position position="192"/>
    </location>
</feature>
<keyword evidence="4 6" id="KW-0378">Hydrolase</keyword>
<evidence type="ECO:0000256" key="2">
    <source>
        <dbReference type="ARBA" id="ARBA00022670"/>
    </source>
</evidence>
<dbReference type="PANTHER" id="PTHR43806:SF58">
    <property type="entry name" value="ALKALINE PROTEASE 1-RELATED"/>
    <property type="match status" value="1"/>
</dbReference>
<feature type="signal peptide" evidence="8">
    <location>
        <begin position="1"/>
        <end position="20"/>
    </location>
</feature>
<dbReference type="Proteomes" id="UP001140513">
    <property type="component" value="Unassembled WGS sequence"/>
</dbReference>
<dbReference type="Gene3D" id="3.30.70.80">
    <property type="entry name" value="Peptidase S8 propeptide/proteinase inhibitor I9"/>
    <property type="match status" value="1"/>
</dbReference>